<name>A0ABN7PXS8_9BURK</name>
<feature type="domain" description="SnoaL-like" evidence="1">
    <location>
        <begin position="8"/>
        <end position="132"/>
    </location>
</feature>
<dbReference type="InterPro" id="IPR032710">
    <property type="entry name" value="NTF2-like_dom_sf"/>
</dbReference>
<reference evidence="2 3" key="1">
    <citation type="submission" date="2021-03" db="EMBL/GenBank/DDBJ databases">
        <authorList>
            <person name="Peeters C."/>
        </authorList>
    </citation>
    <scope>NUCLEOTIDE SEQUENCE [LARGE SCALE GENOMIC DNA]</scope>
    <source>
        <strain evidence="2 3">LMG 26411</strain>
    </source>
</reference>
<organism evidence="2 3">
    <name type="scientific">Cupriavidus numazuensis</name>
    <dbReference type="NCBI Taxonomy" id="221992"/>
    <lineage>
        <taxon>Bacteria</taxon>
        <taxon>Pseudomonadati</taxon>
        <taxon>Pseudomonadota</taxon>
        <taxon>Betaproteobacteria</taxon>
        <taxon>Burkholderiales</taxon>
        <taxon>Burkholderiaceae</taxon>
        <taxon>Cupriavidus</taxon>
    </lineage>
</organism>
<dbReference type="Pfam" id="PF13577">
    <property type="entry name" value="SnoaL_4"/>
    <property type="match status" value="1"/>
</dbReference>
<dbReference type="CDD" id="cd00531">
    <property type="entry name" value="NTF2_like"/>
    <property type="match status" value="1"/>
</dbReference>
<dbReference type="RefSeq" id="WP_211952831.1">
    <property type="nucleotide sequence ID" value="NZ_CAJPVI010000008.1"/>
</dbReference>
<gene>
    <name evidence="2" type="ORF">LMG26411_01699</name>
</gene>
<evidence type="ECO:0000313" key="3">
    <source>
        <dbReference type="Proteomes" id="UP000672657"/>
    </source>
</evidence>
<keyword evidence="3" id="KW-1185">Reference proteome</keyword>
<dbReference type="EMBL" id="CAJPVI010000008">
    <property type="protein sequence ID" value="CAG2139373.1"/>
    <property type="molecule type" value="Genomic_DNA"/>
</dbReference>
<evidence type="ECO:0000313" key="2">
    <source>
        <dbReference type="EMBL" id="CAG2139373.1"/>
    </source>
</evidence>
<dbReference type="Gene3D" id="3.10.450.50">
    <property type="match status" value="1"/>
</dbReference>
<sequence length="144" mass="16017">MVDAATWAAVQSLAAEYWRRVDGLADAPVDALFIDAGWMDYGPIRCDGRAQIAKFYADRAVREAEARSTTRHLFSNLLIEPVTNGRVRVFSTVHVMAGKGDWPLPARAPSVVGDFEDVVVEAEPGVWRYEGRRARIVFVAEPVR</sequence>
<accession>A0ABN7PXS8</accession>
<dbReference type="Proteomes" id="UP000672657">
    <property type="component" value="Unassembled WGS sequence"/>
</dbReference>
<proteinExistence type="predicted"/>
<comment type="caution">
    <text evidence="2">The sequence shown here is derived from an EMBL/GenBank/DDBJ whole genome shotgun (WGS) entry which is preliminary data.</text>
</comment>
<dbReference type="SUPFAM" id="SSF54427">
    <property type="entry name" value="NTF2-like"/>
    <property type="match status" value="1"/>
</dbReference>
<evidence type="ECO:0000259" key="1">
    <source>
        <dbReference type="Pfam" id="PF13577"/>
    </source>
</evidence>
<dbReference type="InterPro" id="IPR037401">
    <property type="entry name" value="SnoaL-like"/>
</dbReference>
<protein>
    <recommendedName>
        <fullName evidence="1">SnoaL-like domain-containing protein</fullName>
    </recommendedName>
</protein>